<dbReference type="EMBL" id="JACAZF010000003">
    <property type="protein sequence ID" value="KAF7310052.1"/>
    <property type="molecule type" value="Genomic_DNA"/>
</dbReference>
<evidence type="ECO:0000313" key="4">
    <source>
        <dbReference type="Proteomes" id="UP000636479"/>
    </source>
</evidence>
<dbReference type="AlphaFoldDB" id="A0A8H6W9T9"/>
<name>A0A8H6W9T9_9AGAR</name>
<comment type="caution">
    <text evidence="3">The sequence shown here is derived from an EMBL/GenBank/DDBJ whole genome shotgun (WGS) entry which is preliminary data.</text>
</comment>
<feature type="region of interest" description="Disordered" evidence="1">
    <location>
        <begin position="1"/>
        <end position="61"/>
    </location>
</feature>
<feature type="compositionally biased region" description="Low complexity" evidence="1">
    <location>
        <begin position="31"/>
        <end position="41"/>
    </location>
</feature>
<proteinExistence type="predicted"/>
<evidence type="ECO:0000313" key="3">
    <source>
        <dbReference type="EMBL" id="KAF7310052.1"/>
    </source>
</evidence>
<dbReference type="OrthoDB" id="2592504at2759"/>
<dbReference type="Proteomes" id="UP000636479">
    <property type="component" value="Unassembled WGS sequence"/>
</dbReference>
<gene>
    <name evidence="3" type="ORF">MIND_00378200</name>
</gene>
<accession>A0A8H6W9T9</accession>
<evidence type="ECO:0000256" key="1">
    <source>
        <dbReference type="SAM" id="MobiDB-lite"/>
    </source>
</evidence>
<dbReference type="InterPro" id="IPR056143">
    <property type="entry name" value="DUF7726"/>
</dbReference>
<sequence length="158" mass="18061">MAKRKSDATEISDYEDELQQPNRKAARKSDASTASSSSSTRSWKDIQLEGDDEGGVPVYDTPGEVRRKIRLLLKEPNFKVTPWLKEIGNINSNSYRRFMAEKDAQNGKGNGTYYAAYVYFEKRRILDGKAKTATRISNEKIPGGFELRDCRNMWVRAR</sequence>
<protein>
    <recommendedName>
        <fullName evidence="2">DUF7726 domain-containing protein</fullName>
    </recommendedName>
</protein>
<feature type="domain" description="DUF7726" evidence="2">
    <location>
        <begin position="56"/>
        <end position="129"/>
    </location>
</feature>
<dbReference type="GeneID" id="59343133"/>
<keyword evidence="4" id="KW-1185">Reference proteome</keyword>
<evidence type="ECO:0000259" key="2">
    <source>
        <dbReference type="Pfam" id="PF24852"/>
    </source>
</evidence>
<dbReference type="PANTHER" id="PTHR42339:SF1">
    <property type="entry name" value="HISTONE H1"/>
    <property type="match status" value="1"/>
</dbReference>
<dbReference type="RefSeq" id="XP_037223502.1">
    <property type="nucleotide sequence ID" value="XM_037360617.1"/>
</dbReference>
<dbReference type="Pfam" id="PF24852">
    <property type="entry name" value="DUF7726"/>
    <property type="match status" value="1"/>
</dbReference>
<dbReference type="PANTHER" id="PTHR42339">
    <property type="entry name" value="HISTONE H1"/>
    <property type="match status" value="1"/>
</dbReference>
<organism evidence="3 4">
    <name type="scientific">Mycena indigotica</name>
    <dbReference type="NCBI Taxonomy" id="2126181"/>
    <lineage>
        <taxon>Eukaryota</taxon>
        <taxon>Fungi</taxon>
        <taxon>Dikarya</taxon>
        <taxon>Basidiomycota</taxon>
        <taxon>Agaricomycotina</taxon>
        <taxon>Agaricomycetes</taxon>
        <taxon>Agaricomycetidae</taxon>
        <taxon>Agaricales</taxon>
        <taxon>Marasmiineae</taxon>
        <taxon>Mycenaceae</taxon>
        <taxon>Mycena</taxon>
    </lineage>
</organism>
<reference evidence="3" key="1">
    <citation type="submission" date="2020-05" db="EMBL/GenBank/DDBJ databases">
        <title>Mycena genomes resolve the evolution of fungal bioluminescence.</title>
        <authorList>
            <person name="Tsai I.J."/>
        </authorList>
    </citation>
    <scope>NUCLEOTIDE SEQUENCE</scope>
    <source>
        <strain evidence="3">171206Taipei</strain>
    </source>
</reference>